<dbReference type="STRING" id="869754.A0A1A0H5C3"/>
<evidence type="ECO:0000313" key="8">
    <source>
        <dbReference type="EMBL" id="OBA19150.1"/>
    </source>
</evidence>
<evidence type="ECO:0000313" key="9">
    <source>
        <dbReference type="Proteomes" id="UP000092555"/>
    </source>
</evidence>
<evidence type="ECO:0000259" key="7">
    <source>
        <dbReference type="Pfam" id="PF00324"/>
    </source>
</evidence>
<keyword evidence="3 6" id="KW-0812">Transmembrane</keyword>
<feature type="domain" description="Amino acid permease/ SLC12A" evidence="7">
    <location>
        <begin position="56"/>
        <end position="520"/>
    </location>
</feature>
<reference evidence="8 9" key="1">
    <citation type="submission" date="2016-05" db="EMBL/GenBank/DDBJ databases">
        <title>Comparative genomics of biotechnologically important yeasts.</title>
        <authorList>
            <consortium name="DOE Joint Genome Institute"/>
            <person name="Riley R."/>
            <person name="Haridas S."/>
            <person name="Wolfe K.H."/>
            <person name="Lopes M.R."/>
            <person name="Hittinger C.T."/>
            <person name="Goker M."/>
            <person name="Salamov A."/>
            <person name="Wisecaver J."/>
            <person name="Long T.M."/>
            <person name="Aerts A.L."/>
            <person name="Barry K."/>
            <person name="Choi C."/>
            <person name="Clum A."/>
            <person name="Coughlan A.Y."/>
            <person name="Deshpande S."/>
            <person name="Douglass A.P."/>
            <person name="Hanson S.J."/>
            <person name="Klenk H.-P."/>
            <person name="LaButti K."/>
            <person name="Lapidus A."/>
            <person name="Lindquist E."/>
            <person name="Lipzen A."/>
            <person name="Meier-kolthoff J.P."/>
            <person name="Ohm R.A."/>
            <person name="Otillar R.P."/>
            <person name="Pangilinan J."/>
            <person name="Peng Y."/>
            <person name="Rokas A."/>
            <person name="Rosa C.A."/>
            <person name="Scheuner C."/>
            <person name="Sibirny A.A."/>
            <person name="Slot J.C."/>
            <person name="Stielow J.B."/>
            <person name="Sun H."/>
            <person name="Kurtzman C.P."/>
            <person name="Blackwell M."/>
            <person name="Grigoriev I.V."/>
            <person name="Jeffries T.W."/>
        </authorList>
    </citation>
    <scope>NUCLEOTIDE SEQUENCE [LARGE SCALE GENOMIC DNA]</scope>
    <source>
        <strain evidence="8 9">NRRL YB-4993</strain>
    </source>
</reference>
<dbReference type="GeneID" id="30028098"/>
<name>A0A1A0H5C3_9ASCO</name>
<keyword evidence="4 6" id="KW-1133">Transmembrane helix</keyword>
<dbReference type="InterPro" id="IPR004841">
    <property type="entry name" value="AA-permease/SLC12A_dom"/>
</dbReference>
<dbReference type="AlphaFoldDB" id="A0A1A0H5C3"/>
<feature type="transmembrane region" description="Helical" evidence="6">
    <location>
        <begin position="86"/>
        <end position="112"/>
    </location>
</feature>
<feature type="transmembrane region" description="Helical" evidence="6">
    <location>
        <begin position="132"/>
        <end position="160"/>
    </location>
</feature>
<proteinExistence type="inferred from homology"/>
<feature type="transmembrane region" description="Helical" evidence="6">
    <location>
        <begin position="292"/>
        <end position="310"/>
    </location>
</feature>
<dbReference type="PIRSF" id="PIRSF006060">
    <property type="entry name" value="AA_transporter"/>
    <property type="match status" value="1"/>
</dbReference>
<evidence type="ECO:0000256" key="2">
    <source>
        <dbReference type="ARBA" id="ARBA00006983"/>
    </source>
</evidence>
<dbReference type="GO" id="GO:0015171">
    <property type="term" value="F:amino acid transmembrane transporter activity"/>
    <property type="evidence" value="ECO:0007669"/>
    <property type="project" value="TreeGrafter"/>
</dbReference>
<feature type="transmembrane region" description="Helical" evidence="6">
    <location>
        <begin position="199"/>
        <end position="218"/>
    </location>
</feature>
<gene>
    <name evidence="8" type="ORF">METBIDRAFT_219563</name>
</gene>
<dbReference type="PANTHER" id="PTHR43341:SF39">
    <property type="entry name" value="AMINO ACID TRANSPORTER (EUROFUNG)-RELATED"/>
    <property type="match status" value="1"/>
</dbReference>
<feature type="transmembrane region" description="Helical" evidence="6">
    <location>
        <begin position="493"/>
        <end position="513"/>
    </location>
</feature>
<dbReference type="PANTHER" id="PTHR43341">
    <property type="entry name" value="AMINO ACID PERMEASE"/>
    <property type="match status" value="1"/>
</dbReference>
<comment type="caution">
    <text evidence="8">The sequence shown here is derived from an EMBL/GenBank/DDBJ whole genome shotgun (WGS) entry which is preliminary data.</text>
</comment>
<feature type="transmembrane region" description="Helical" evidence="6">
    <location>
        <begin position="166"/>
        <end position="187"/>
    </location>
</feature>
<comment type="subcellular location">
    <subcellularLocation>
        <location evidence="1">Membrane</location>
        <topology evidence="1">Multi-pass membrane protein</topology>
    </subcellularLocation>
</comment>
<dbReference type="Proteomes" id="UP000092555">
    <property type="component" value="Unassembled WGS sequence"/>
</dbReference>
<organism evidence="8 9">
    <name type="scientific">Metschnikowia bicuspidata var. bicuspidata NRRL YB-4993</name>
    <dbReference type="NCBI Taxonomy" id="869754"/>
    <lineage>
        <taxon>Eukaryota</taxon>
        <taxon>Fungi</taxon>
        <taxon>Dikarya</taxon>
        <taxon>Ascomycota</taxon>
        <taxon>Saccharomycotina</taxon>
        <taxon>Pichiomycetes</taxon>
        <taxon>Metschnikowiaceae</taxon>
        <taxon>Metschnikowia</taxon>
    </lineage>
</organism>
<feature type="transmembrane region" description="Helical" evidence="6">
    <location>
        <begin position="466"/>
        <end position="487"/>
    </location>
</feature>
<keyword evidence="5 6" id="KW-0472">Membrane</keyword>
<protein>
    <submittedName>
        <fullName evidence="8">Proline-specific permease</fullName>
    </submittedName>
</protein>
<dbReference type="Pfam" id="PF00324">
    <property type="entry name" value="AA_permease"/>
    <property type="match status" value="1"/>
</dbReference>
<dbReference type="GO" id="GO:0016020">
    <property type="term" value="C:membrane"/>
    <property type="evidence" value="ECO:0007669"/>
    <property type="project" value="UniProtKB-SubCell"/>
</dbReference>
<feature type="transmembrane region" description="Helical" evidence="6">
    <location>
        <begin position="57"/>
        <end position="74"/>
    </location>
</feature>
<accession>A0A1A0H5C3</accession>
<dbReference type="Gene3D" id="1.20.1740.10">
    <property type="entry name" value="Amino acid/polyamine transporter I"/>
    <property type="match status" value="1"/>
</dbReference>
<feature type="transmembrane region" description="Helical" evidence="6">
    <location>
        <begin position="252"/>
        <end position="271"/>
    </location>
</feature>
<comment type="similarity">
    <text evidence="2">Belongs to the amino acid-polyamine-organocation (APC) superfamily. YAT (TC 2.A.3.10) family.</text>
</comment>
<dbReference type="InterPro" id="IPR050524">
    <property type="entry name" value="APC_YAT"/>
</dbReference>
<evidence type="ECO:0000256" key="4">
    <source>
        <dbReference type="ARBA" id="ARBA00022989"/>
    </source>
</evidence>
<dbReference type="EMBL" id="LXTC01000007">
    <property type="protein sequence ID" value="OBA19150.1"/>
    <property type="molecule type" value="Genomic_DNA"/>
</dbReference>
<dbReference type="OrthoDB" id="10062876at2759"/>
<evidence type="ECO:0000256" key="1">
    <source>
        <dbReference type="ARBA" id="ARBA00004141"/>
    </source>
</evidence>
<dbReference type="RefSeq" id="XP_018709682.1">
    <property type="nucleotide sequence ID" value="XM_018855122.1"/>
</dbReference>
<feature type="transmembrane region" description="Helical" evidence="6">
    <location>
        <begin position="387"/>
        <end position="404"/>
    </location>
</feature>
<sequence length="570" mass="63773">MNTFSEKDQKKETYSVDVELVSYPNRHFISSGAKDFDDRLDVEKYGETKRKLSPRHVSLMIIGQSIGTGLYIGLKTPLQESGSLALFIGFVLWSVTMVWPLMLAVGEMCTYLPIKGSFLHYAARWLDPAMGFAVTIIYCYTSLMFLCVEVVAFASVISYWTDASPAIFITIGLLSILFFNVFGVNWYGEIEFVSSILKVILIVGLMFFTLIAMCGGNPNGDAFGFRNWSEGGLIHEYLVSGSTGKFLSVWNTLLYAAFACGGADMLGMIAGEVSQPRKNIPRAAKRTYIRIYLFYIGGVFFMNTLCSSVNPELIANSDKAGAASSPWVIGIKSVGVQGLDSLVNAVVMTSAWSCGNGFTYGAARSAYSASLAGYLPRIFSKCLKNGCPIVAVLFSMLVGCLSYMSVSESSNTVFNWFINLSTTGILSTYMVMWLCYFKFRKAVVTQNSDQLDDKYYKVPKLISPWLCYWAAFFNFTVLFFNGFWAFFPGNISVANIFTSYFAPVFFAVLYLFWKVYRKTSWRSALEADITTGKLEIDEEEALERDELEAIPKKEGFLWKVWYKTCDVLFS</sequence>
<feature type="transmembrane region" description="Helical" evidence="6">
    <location>
        <begin position="416"/>
        <end position="437"/>
    </location>
</feature>
<keyword evidence="9" id="KW-1185">Reference proteome</keyword>
<evidence type="ECO:0000256" key="5">
    <source>
        <dbReference type="ARBA" id="ARBA00023136"/>
    </source>
</evidence>
<evidence type="ECO:0000256" key="6">
    <source>
        <dbReference type="SAM" id="Phobius"/>
    </source>
</evidence>
<evidence type="ECO:0000256" key="3">
    <source>
        <dbReference type="ARBA" id="ARBA00022692"/>
    </source>
</evidence>